<dbReference type="InterPro" id="IPR002901">
    <property type="entry name" value="MGlyc_endo_b_GlcNAc-like_dom"/>
</dbReference>
<keyword evidence="3" id="KW-1185">Reference proteome</keyword>
<evidence type="ECO:0000313" key="3">
    <source>
        <dbReference type="Proteomes" id="UP000831787"/>
    </source>
</evidence>
<accession>A0ABY4EHH0</accession>
<evidence type="ECO:0000259" key="1">
    <source>
        <dbReference type="PROSITE" id="PS51724"/>
    </source>
</evidence>
<dbReference type="PROSITE" id="PS51724">
    <property type="entry name" value="SPOR"/>
    <property type="match status" value="1"/>
</dbReference>
<dbReference type="Proteomes" id="UP000831787">
    <property type="component" value="Chromosome"/>
</dbReference>
<evidence type="ECO:0000313" key="2">
    <source>
        <dbReference type="EMBL" id="UOQ43338.1"/>
    </source>
</evidence>
<protein>
    <submittedName>
        <fullName evidence="2">SPOR domain-containing protein</fullName>
    </submittedName>
</protein>
<name>A0ABY4EHH0_9BACI</name>
<proteinExistence type="predicted"/>
<dbReference type="Gene3D" id="3.30.70.1070">
    <property type="entry name" value="Sporulation related repeat"/>
    <property type="match status" value="1"/>
</dbReference>
<dbReference type="RefSeq" id="WP_244708697.1">
    <property type="nucleotide sequence ID" value="NZ_CP095073.1"/>
</dbReference>
<dbReference type="Pfam" id="PF01832">
    <property type="entry name" value="Glucosaminidase"/>
    <property type="match status" value="1"/>
</dbReference>
<dbReference type="EMBL" id="CP095073">
    <property type="protein sequence ID" value="UOQ43338.1"/>
    <property type="molecule type" value="Genomic_DNA"/>
</dbReference>
<gene>
    <name evidence="2" type="ORF">MUN89_15615</name>
</gene>
<organism evidence="2 3">
    <name type="scientific">Halobacillus salinarum</name>
    <dbReference type="NCBI Taxonomy" id="2932257"/>
    <lineage>
        <taxon>Bacteria</taxon>
        <taxon>Bacillati</taxon>
        <taxon>Bacillota</taxon>
        <taxon>Bacilli</taxon>
        <taxon>Bacillales</taxon>
        <taxon>Bacillaceae</taxon>
        <taxon>Halobacillus</taxon>
    </lineage>
</organism>
<sequence length="266" mass="29278">MLYKVIAGSFRNRDNAEKRVHFLSSKGIDSFIVPTTISSTRYYRVQAGAFSSKENAELQVDKLKRNGISGGFIVEEGEQAPTPVPPKEGISIVGNTSLLAHQLDEFAKTVNPQSPELGEYYIFYGRVYGVRADIAFAQAIHETNYFRFTGLVHEDQNNFAGIGATGPGSSGASFSSPELGVHAHIQHLYAYASKASIPKGYSKVDPRFALVSRGSALHWTQLNGKWAVPGADYGEKILSVYKRNVTHAIRQMKDIIKSLENVLHDL</sequence>
<reference evidence="2 3" key="1">
    <citation type="submission" date="2022-04" db="EMBL/GenBank/DDBJ databases">
        <title>Halobacillus sp. isolated from saltern.</title>
        <authorList>
            <person name="Won M."/>
            <person name="Lee C.-M."/>
            <person name="Woen H.-Y."/>
            <person name="Kwon S.-W."/>
        </authorList>
    </citation>
    <scope>NUCLEOTIDE SEQUENCE [LARGE SCALE GENOMIC DNA]</scope>
    <source>
        <strain evidence="2 3">SSBR10-3</strain>
    </source>
</reference>
<dbReference type="Pfam" id="PF05036">
    <property type="entry name" value="SPOR"/>
    <property type="match status" value="1"/>
</dbReference>
<dbReference type="InterPro" id="IPR007730">
    <property type="entry name" value="SPOR-like_dom"/>
</dbReference>
<feature type="domain" description="SPOR" evidence="1">
    <location>
        <begin position="1"/>
        <end position="76"/>
    </location>
</feature>
<dbReference type="SUPFAM" id="SSF110997">
    <property type="entry name" value="Sporulation related repeat"/>
    <property type="match status" value="1"/>
</dbReference>
<dbReference type="InterPro" id="IPR036680">
    <property type="entry name" value="SPOR-like_sf"/>
</dbReference>